<reference evidence="2 3" key="1">
    <citation type="submission" date="2021-01" db="EMBL/GenBank/DDBJ databases">
        <title>Genomic Encyclopedia of Type Strains, Phase IV (KMG-IV): sequencing the most valuable type-strain genomes for metagenomic binning, comparative biology and taxonomic classification.</title>
        <authorList>
            <person name="Goeker M."/>
        </authorList>
    </citation>
    <scope>NUCLEOTIDE SEQUENCE [LARGE SCALE GENOMIC DNA]</scope>
    <source>
        <strain evidence="2 3">DSM 23711</strain>
    </source>
</reference>
<feature type="transmembrane region" description="Helical" evidence="1">
    <location>
        <begin position="248"/>
        <end position="269"/>
    </location>
</feature>
<feature type="transmembrane region" description="Helical" evidence="1">
    <location>
        <begin position="438"/>
        <end position="455"/>
    </location>
</feature>
<evidence type="ECO:0008006" key="4">
    <source>
        <dbReference type="Google" id="ProtNLM"/>
    </source>
</evidence>
<keyword evidence="3" id="KW-1185">Reference proteome</keyword>
<feature type="transmembrane region" description="Helical" evidence="1">
    <location>
        <begin position="9"/>
        <end position="25"/>
    </location>
</feature>
<feature type="transmembrane region" description="Helical" evidence="1">
    <location>
        <begin position="275"/>
        <end position="296"/>
    </location>
</feature>
<feature type="transmembrane region" description="Helical" evidence="1">
    <location>
        <begin position="174"/>
        <end position="192"/>
    </location>
</feature>
<evidence type="ECO:0000256" key="1">
    <source>
        <dbReference type="SAM" id="Phobius"/>
    </source>
</evidence>
<keyword evidence="1" id="KW-0812">Transmembrane</keyword>
<dbReference type="Proteomes" id="UP001296943">
    <property type="component" value="Unassembled WGS sequence"/>
</dbReference>
<feature type="transmembrane region" description="Helical" evidence="1">
    <location>
        <begin position="204"/>
        <end position="222"/>
    </location>
</feature>
<feature type="transmembrane region" description="Helical" evidence="1">
    <location>
        <begin position="132"/>
        <end position="153"/>
    </location>
</feature>
<dbReference type="RefSeq" id="WP_204500640.1">
    <property type="nucleotide sequence ID" value="NZ_JAFBDR010000016.1"/>
</dbReference>
<protein>
    <recommendedName>
        <fullName evidence="4">Citrate transporter-like domain-containing protein</fullName>
    </recommendedName>
</protein>
<feature type="transmembrane region" description="Helical" evidence="1">
    <location>
        <begin position="395"/>
        <end position="418"/>
    </location>
</feature>
<evidence type="ECO:0000313" key="3">
    <source>
        <dbReference type="Proteomes" id="UP001296943"/>
    </source>
</evidence>
<evidence type="ECO:0000313" key="2">
    <source>
        <dbReference type="EMBL" id="MBM7572322.1"/>
    </source>
</evidence>
<proteinExistence type="predicted"/>
<sequence length="456" mass="51988">MIHFVRQNLYLFYTSIFLLFISNTYFDSEVLGYAVGILAIPMLLISFMDASKLFRILGSLFIIVGFSLFLYSELPFYNIPLHMTSTMPLLTFLSVLPWMNSVVRAGRFDRRINSLMNDNVSNLGKLYVRSSFTTYLLITFINLSALPLTQDVLQKNMKKIKKRIRDSFISRTTLRAFAVALAWSPMEIIVAITVDTTGVSYLTYLPWLFLCSVLVLFGDWIVGKRRFETIPFDLIGDKPKRTFSIRQITLQILQLFLALFLFLILVILIGNLFHLNFILSVTIVIIPFAIGWSLMMRRWHSFKAIGWHTWKSRTNRMQNFVVLFLSLAFFSSSLNKTSFLEVIQQPFIAVSEYPMIILLLIQMTYLLMSMIGVHPIATIGVLIEVVKPLYELVNPLSIGMVLVTGAIATATVGTYGVTVTMTAMNTQQNPYRITLRNMPFALFYGGVGTFIGCLLL</sequence>
<feature type="transmembrane region" description="Helical" evidence="1">
    <location>
        <begin position="31"/>
        <end position="48"/>
    </location>
</feature>
<keyword evidence="1" id="KW-1133">Transmembrane helix</keyword>
<keyword evidence="1" id="KW-0472">Membrane</keyword>
<feature type="transmembrane region" description="Helical" evidence="1">
    <location>
        <begin position="355"/>
        <end position="383"/>
    </location>
</feature>
<accession>A0ABS2N2G2</accession>
<comment type="caution">
    <text evidence="2">The sequence shown here is derived from an EMBL/GenBank/DDBJ whole genome shotgun (WGS) entry which is preliminary data.</text>
</comment>
<organism evidence="2 3">
    <name type="scientific">Aquibacillus albus</name>
    <dbReference type="NCBI Taxonomy" id="1168171"/>
    <lineage>
        <taxon>Bacteria</taxon>
        <taxon>Bacillati</taxon>
        <taxon>Bacillota</taxon>
        <taxon>Bacilli</taxon>
        <taxon>Bacillales</taxon>
        <taxon>Bacillaceae</taxon>
        <taxon>Aquibacillus</taxon>
    </lineage>
</organism>
<gene>
    <name evidence="2" type="ORF">JOC48_002825</name>
</gene>
<dbReference type="EMBL" id="JAFBDR010000016">
    <property type="protein sequence ID" value="MBM7572322.1"/>
    <property type="molecule type" value="Genomic_DNA"/>
</dbReference>
<feature type="transmembrane region" description="Helical" evidence="1">
    <location>
        <begin position="53"/>
        <end position="71"/>
    </location>
</feature>
<feature type="transmembrane region" description="Helical" evidence="1">
    <location>
        <begin position="317"/>
        <end position="335"/>
    </location>
</feature>
<name>A0ABS2N2G2_9BACI</name>